<feature type="domain" description="Methyltransferase FkbM" evidence="1">
    <location>
        <begin position="59"/>
        <end position="225"/>
    </location>
</feature>
<evidence type="ECO:0000259" key="1">
    <source>
        <dbReference type="Pfam" id="PF05050"/>
    </source>
</evidence>
<evidence type="ECO:0000313" key="2">
    <source>
        <dbReference type="EMBL" id="SVB34650.1"/>
    </source>
</evidence>
<dbReference type="GO" id="GO:0008171">
    <property type="term" value="F:O-methyltransferase activity"/>
    <property type="evidence" value="ECO:0007669"/>
    <property type="project" value="TreeGrafter"/>
</dbReference>
<dbReference type="InterPro" id="IPR053188">
    <property type="entry name" value="FkbM_Methyltransferase"/>
</dbReference>
<reference evidence="2" key="1">
    <citation type="submission" date="2018-05" db="EMBL/GenBank/DDBJ databases">
        <authorList>
            <person name="Lanie J.A."/>
            <person name="Ng W.-L."/>
            <person name="Kazmierczak K.M."/>
            <person name="Andrzejewski T.M."/>
            <person name="Davidsen T.M."/>
            <person name="Wayne K.J."/>
            <person name="Tettelin H."/>
            <person name="Glass J.I."/>
            <person name="Rusch D."/>
            <person name="Podicherti R."/>
            <person name="Tsui H.-C.T."/>
            <person name="Winkler M.E."/>
        </authorList>
    </citation>
    <scope>NUCLEOTIDE SEQUENCE</scope>
</reference>
<proteinExistence type="predicted"/>
<sequence length="258" mass="28850">MNRQRHRAIMLDAMAIPRLPRPFLRFLHKGLGLKNFVDYIEQRQSLLGLTNLDIRTVIDIGANKGGAARGFLGFFPNAKIYCIEPIPKLCRRLEEWARVKGVAVEVLQVALSCERSEQSLYVDKRNDIWSTLLRPSPEKSSQYDQIQVHVDTLDNVASELALAGDVLVKIDTEGLDLQVIRGGEATLRRSTAVIVESVFYPSPLGDDAPTFEDISSALRELGYVYRGNVRLGCHQGTPMLADVLFVRRDAAERMVEGA</sequence>
<dbReference type="InterPro" id="IPR029063">
    <property type="entry name" value="SAM-dependent_MTases_sf"/>
</dbReference>
<protein>
    <recommendedName>
        <fullName evidence="1">Methyltransferase FkbM domain-containing protein</fullName>
    </recommendedName>
</protein>
<dbReference type="InterPro" id="IPR006342">
    <property type="entry name" value="FkbM_mtfrase"/>
</dbReference>
<dbReference type="NCBIfam" id="TIGR01444">
    <property type="entry name" value="fkbM_fam"/>
    <property type="match status" value="1"/>
</dbReference>
<dbReference type="Gene3D" id="3.40.50.150">
    <property type="entry name" value="Vaccinia Virus protein VP39"/>
    <property type="match status" value="1"/>
</dbReference>
<accession>A0A382D8A0</accession>
<gene>
    <name evidence="2" type="ORF">METZ01_LOCUS187504</name>
</gene>
<dbReference type="Pfam" id="PF05050">
    <property type="entry name" value="Methyltransf_21"/>
    <property type="match status" value="1"/>
</dbReference>
<dbReference type="AlphaFoldDB" id="A0A382D8A0"/>
<name>A0A382D8A0_9ZZZZ</name>
<dbReference type="SUPFAM" id="SSF53335">
    <property type="entry name" value="S-adenosyl-L-methionine-dependent methyltransferases"/>
    <property type="match status" value="1"/>
</dbReference>
<dbReference type="PANTHER" id="PTHR36973:SF4">
    <property type="entry name" value="NODULATION PROTEIN"/>
    <property type="match status" value="1"/>
</dbReference>
<dbReference type="PANTHER" id="PTHR36973">
    <property type="entry name" value="SLL1456 PROTEIN-RELATED"/>
    <property type="match status" value="1"/>
</dbReference>
<organism evidence="2">
    <name type="scientific">marine metagenome</name>
    <dbReference type="NCBI Taxonomy" id="408172"/>
    <lineage>
        <taxon>unclassified sequences</taxon>
        <taxon>metagenomes</taxon>
        <taxon>ecological metagenomes</taxon>
    </lineage>
</organism>
<dbReference type="EMBL" id="UINC01038121">
    <property type="protein sequence ID" value="SVB34650.1"/>
    <property type="molecule type" value="Genomic_DNA"/>
</dbReference>